<dbReference type="Gene3D" id="3.50.50.60">
    <property type="entry name" value="FAD/NAD(P)-binding domain"/>
    <property type="match status" value="1"/>
</dbReference>
<dbReference type="OrthoDB" id="424974at2759"/>
<keyword evidence="6" id="KW-1185">Reference proteome</keyword>
<accession>A0A851CXI5</accession>
<dbReference type="Gene3D" id="3.30.9.10">
    <property type="entry name" value="D-Amino Acid Oxidase, subunit A, domain 2"/>
    <property type="match status" value="1"/>
</dbReference>
<dbReference type="GO" id="GO:0016491">
    <property type="term" value="F:oxidoreductase activity"/>
    <property type="evidence" value="ECO:0007669"/>
    <property type="project" value="UniProtKB-KW"/>
</dbReference>
<evidence type="ECO:0000259" key="4">
    <source>
        <dbReference type="Pfam" id="PF01266"/>
    </source>
</evidence>
<feature type="non-terminal residue" evidence="5">
    <location>
        <position position="186"/>
    </location>
</feature>
<name>A0A851CXI5_TODME</name>
<dbReference type="EMBL" id="WEIS01005782">
    <property type="protein sequence ID" value="NWI62501.1"/>
    <property type="molecule type" value="Genomic_DNA"/>
</dbReference>
<feature type="domain" description="FAD dependent oxidoreductase" evidence="4">
    <location>
        <begin position="34"/>
        <end position="156"/>
    </location>
</feature>
<sequence length="186" mass="20809">LGGSAWPPHPYSSFWGVLPLLSPSRYMFSWHCPDGPGFSCPFLIDTTRAYFRRDGIAGNYVGGMSPPEEDEPDPGDLSVDHGYFQEQIWPRLARRIPAFNSVRPRSAWAGYYDHNAFDQNAVLGLHPRLENLFVATGFSGHGLQHSPAAGRAVAELVVKGRYESLDLARLGWERLLEGEPLREDRV</sequence>
<dbReference type="InterPro" id="IPR036188">
    <property type="entry name" value="FAD/NAD-bd_sf"/>
</dbReference>
<dbReference type="InterPro" id="IPR006076">
    <property type="entry name" value="FAD-dep_OxRdtase"/>
</dbReference>
<evidence type="ECO:0000313" key="5">
    <source>
        <dbReference type="EMBL" id="NWI62501.1"/>
    </source>
</evidence>
<keyword evidence="1" id="KW-0560">Oxidoreductase</keyword>
<dbReference type="GO" id="GO:0005739">
    <property type="term" value="C:mitochondrion"/>
    <property type="evidence" value="ECO:0007669"/>
    <property type="project" value="GOC"/>
</dbReference>
<organism evidence="5 6">
    <name type="scientific">Todus mexicanus</name>
    <name type="common">Puerto Rican tody</name>
    <dbReference type="NCBI Taxonomy" id="135184"/>
    <lineage>
        <taxon>Eukaryota</taxon>
        <taxon>Metazoa</taxon>
        <taxon>Chordata</taxon>
        <taxon>Craniata</taxon>
        <taxon>Vertebrata</taxon>
        <taxon>Euteleostomi</taxon>
        <taxon>Archelosauria</taxon>
        <taxon>Archosauria</taxon>
        <taxon>Dinosauria</taxon>
        <taxon>Saurischia</taxon>
        <taxon>Theropoda</taxon>
        <taxon>Coelurosauria</taxon>
        <taxon>Aves</taxon>
        <taxon>Neognathae</taxon>
        <taxon>Neoaves</taxon>
        <taxon>Telluraves</taxon>
        <taxon>Coraciimorphae</taxon>
        <taxon>Coraciiformes</taxon>
        <taxon>Todidae</taxon>
        <taxon>Todus</taxon>
    </lineage>
</organism>
<comment type="function">
    <text evidence="3">Required for the assembly of the mitochondrial membrane respiratory chain NADH dehydrogenase (Complex I). Involved in mid-late stages of complex I assembly.</text>
</comment>
<proteinExistence type="predicted"/>
<dbReference type="SUPFAM" id="SSF51905">
    <property type="entry name" value="FAD/NAD(P)-binding domain"/>
    <property type="match status" value="1"/>
</dbReference>
<protein>
    <recommendedName>
        <fullName evidence="2">FAD-dependent oxidoreductase domain-containing protein 1</fullName>
    </recommendedName>
</protein>
<gene>
    <name evidence="5" type="primary">Foxred1</name>
    <name evidence="5" type="ORF">TODMEX_R10902</name>
</gene>
<dbReference type="PANTHER" id="PTHR13847">
    <property type="entry name" value="SARCOSINE DEHYDROGENASE-RELATED"/>
    <property type="match status" value="1"/>
</dbReference>
<comment type="caution">
    <text evidence="5">The sequence shown here is derived from an EMBL/GenBank/DDBJ whole genome shotgun (WGS) entry which is preliminary data.</text>
</comment>
<evidence type="ECO:0000313" key="6">
    <source>
        <dbReference type="Proteomes" id="UP000660247"/>
    </source>
</evidence>
<dbReference type="PANTHER" id="PTHR13847:SF287">
    <property type="entry name" value="FAD-DEPENDENT OXIDOREDUCTASE DOMAIN-CONTAINING PROTEIN 1"/>
    <property type="match status" value="1"/>
</dbReference>
<reference evidence="5" key="1">
    <citation type="submission" date="2019-10" db="EMBL/GenBank/DDBJ databases">
        <title>Bird 10,000 Genomes (B10K) Project - Family phase.</title>
        <authorList>
            <person name="Zhang G."/>
        </authorList>
    </citation>
    <scope>NUCLEOTIDE SEQUENCE</scope>
    <source>
        <strain evidence="5">B10K-DU-002-69</strain>
        <tissue evidence="5">Muscle</tissue>
    </source>
</reference>
<dbReference type="GO" id="GO:0032981">
    <property type="term" value="P:mitochondrial respiratory chain complex I assembly"/>
    <property type="evidence" value="ECO:0007669"/>
    <property type="project" value="TreeGrafter"/>
</dbReference>
<dbReference type="Pfam" id="PF01266">
    <property type="entry name" value="DAO"/>
    <property type="match status" value="1"/>
</dbReference>
<dbReference type="AlphaFoldDB" id="A0A851CXI5"/>
<dbReference type="Proteomes" id="UP000660247">
    <property type="component" value="Unassembled WGS sequence"/>
</dbReference>
<evidence type="ECO:0000256" key="3">
    <source>
        <dbReference type="ARBA" id="ARBA00046185"/>
    </source>
</evidence>
<feature type="non-terminal residue" evidence="5">
    <location>
        <position position="1"/>
    </location>
</feature>
<evidence type="ECO:0000256" key="1">
    <source>
        <dbReference type="ARBA" id="ARBA00023002"/>
    </source>
</evidence>
<evidence type="ECO:0000256" key="2">
    <source>
        <dbReference type="ARBA" id="ARBA00039785"/>
    </source>
</evidence>